<keyword evidence="2" id="KW-0812">Transmembrane</keyword>
<reference evidence="4 5" key="1">
    <citation type="submission" date="2017-04" db="EMBL/GenBank/DDBJ databases">
        <authorList>
            <person name="Afonso C.L."/>
            <person name="Miller P.J."/>
            <person name="Scott M.A."/>
            <person name="Spackman E."/>
            <person name="Goraichik I."/>
            <person name="Dimitrov K.M."/>
            <person name="Suarez D.L."/>
            <person name="Swayne D.E."/>
        </authorList>
    </citation>
    <scope>NUCLEOTIDE SEQUENCE [LARGE SCALE GENOMIC DNA]</scope>
    <source>
        <strain evidence="4 5">ToBE</strain>
    </source>
</reference>
<dbReference type="AlphaFoldDB" id="A0A1W1VDE9"/>
<protein>
    <submittedName>
        <fullName evidence="4">Diguanylate cyclase (GGDEF) domain-containing protein</fullName>
    </submittedName>
</protein>
<evidence type="ECO:0000313" key="5">
    <source>
        <dbReference type="Proteomes" id="UP000192569"/>
    </source>
</evidence>
<feature type="transmembrane region" description="Helical" evidence="2">
    <location>
        <begin position="142"/>
        <end position="159"/>
    </location>
</feature>
<accession>A0A1W1VDE9</accession>
<evidence type="ECO:0000259" key="3">
    <source>
        <dbReference type="PROSITE" id="PS50887"/>
    </source>
</evidence>
<dbReference type="Pfam" id="PF00990">
    <property type="entry name" value="GGDEF"/>
    <property type="match status" value="1"/>
</dbReference>
<dbReference type="NCBIfam" id="TIGR00254">
    <property type="entry name" value="GGDEF"/>
    <property type="match status" value="1"/>
</dbReference>
<dbReference type="PANTHER" id="PTHR45138">
    <property type="entry name" value="REGULATORY COMPONENTS OF SENSORY TRANSDUCTION SYSTEM"/>
    <property type="match status" value="1"/>
</dbReference>
<proteinExistence type="predicted"/>
<feature type="transmembrane region" description="Helical" evidence="2">
    <location>
        <begin position="7"/>
        <end position="26"/>
    </location>
</feature>
<dbReference type="PROSITE" id="PS50887">
    <property type="entry name" value="GGDEF"/>
    <property type="match status" value="1"/>
</dbReference>
<feature type="domain" description="GGDEF" evidence="3">
    <location>
        <begin position="223"/>
        <end position="357"/>
    </location>
</feature>
<dbReference type="InterPro" id="IPR000160">
    <property type="entry name" value="GGDEF_dom"/>
</dbReference>
<organism evidence="4 5">
    <name type="scientific">Thermanaeromonas toyohensis ToBE</name>
    <dbReference type="NCBI Taxonomy" id="698762"/>
    <lineage>
        <taxon>Bacteria</taxon>
        <taxon>Bacillati</taxon>
        <taxon>Bacillota</taxon>
        <taxon>Clostridia</taxon>
        <taxon>Neomoorellales</taxon>
        <taxon>Neomoorellaceae</taxon>
        <taxon>Thermanaeromonas</taxon>
    </lineage>
</organism>
<keyword evidence="2" id="KW-1133">Transmembrane helix</keyword>
<keyword evidence="5" id="KW-1185">Reference proteome</keyword>
<dbReference type="CDD" id="cd01949">
    <property type="entry name" value="GGDEF"/>
    <property type="match status" value="1"/>
</dbReference>
<dbReference type="Proteomes" id="UP000192569">
    <property type="component" value="Chromosome I"/>
</dbReference>
<dbReference type="GO" id="GO:0052621">
    <property type="term" value="F:diguanylate cyclase activity"/>
    <property type="evidence" value="ECO:0007669"/>
    <property type="project" value="TreeGrafter"/>
</dbReference>
<keyword evidence="1" id="KW-0175">Coiled coil</keyword>
<dbReference type="FunFam" id="3.30.70.270:FF:000001">
    <property type="entry name" value="Diguanylate cyclase domain protein"/>
    <property type="match status" value="1"/>
</dbReference>
<feature type="coiled-coil region" evidence="1">
    <location>
        <begin position="166"/>
        <end position="193"/>
    </location>
</feature>
<feature type="transmembrane region" description="Helical" evidence="2">
    <location>
        <begin position="90"/>
        <end position="106"/>
    </location>
</feature>
<sequence length="377" mass="42214">MEKKYIFTWRLSWLLVGIGAGFFALLGGRGLSLFYGLALAALHITAALLPPSLWQGRFWQRGLLYLTSLILGWLWFVSRRGYIGDEPSGPLLSPILFLATGAALFLDQPGEALILLLASLLPVYGLVLAAGAMKLVYHLPELGGWIALGLAAWALFHLLREQRELSIKQGEALKKLEREYRELKDRLAQAEYLAITDPLTELYNLRYFEQALEVWLKDLHSASRLAILMVDIDYFKEINDTFGHQVGNRVLVEVARLLKRQVREKDVVARYGGEEFALLLPGADRYRAQQVAERIRSAVASSVFALDMGLEVRLTVSIGIAAWPEDARDKGELIRQADAALYVAKTNGRNMIWPYYLVEKGKGETLGGLEQDGTLPE</sequence>
<feature type="transmembrane region" description="Helical" evidence="2">
    <location>
        <begin position="113"/>
        <end position="136"/>
    </location>
</feature>
<dbReference type="SMART" id="SM00267">
    <property type="entry name" value="GGDEF"/>
    <property type="match status" value="1"/>
</dbReference>
<dbReference type="InterPro" id="IPR029787">
    <property type="entry name" value="Nucleotide_cyclase"/>
</dbReference>
<gene>
    <name evidence="4" type="ORF">SAMN00808754_0441</name>
</gene>
<dbReference type="SUPFAM" id="SSF55073">
    <property type="entry name" value="Nucleotide cyclase"/>
    <property type="match status" value="1"/>
</dbReference>
<name>A0A1W1VDE9_9FIRM</name>
<evidence type="ECO:0000256" key="1">
    <source>
        <dbReference type="SAM" id="Coils"/>
    </source>
</evidence>
<dbReference type="STRING" id="698762.SAMN00808754_0441"/>
<dbReference type="EMBL" id="LT838272">
    <property type="protein sequence ID" value="SMB91429.1"/>
    <property type="molecule type" value="Genomic_DNA"/>
</dbReference>
<keyword evidence="2" id="KW-0472">Membrane</keyword>
<dbReference type="Gene3D" id="3.30.70.270">
    <property type="match status" value="1"/>
</dbReference>
<dbReference type="PANTHER" id="PTHR45138:SF9">
    <property type="entry name" value="DIGUANYLATE CYCLASE DGCM-RELATED"/>
    <property type="match status" value="1"/>
</dbReference>
<feature type="transmembrane region" description="Helical" evidence="2">
    <location>
        <begin position="32"/>
        <end position="50"/>
    </location>
</feature>
<dbReference type="InterPro" id="IPR043128">
    <property type="entry name" value="Rev_trsase/Diguanyl_cyclase"/>
</dbReference>
<dbReference type="InterPro" id="IPR050469">
    <property type="entry name" value="Diguanylate_Cyclase"/>
</dbReference>
<evidence type="ECO:0000313" key="4">
    <source>
        <dbReference type="EMBL" id="SMB91429.1"/>
    </source>
</evidence>
<evidence type="ECO:0000256" key="2">
    <source>
        <dbReference type="SAM" id="Phobius"/>
    </source>
</evidence>
<feature type="transmembrane region" description="Helical" evidence="2">
    <location>
        <begin position="62"/>
        <end position="78"/>
    </location>
</feature>